<comment type="caution">
    <text evidence="1">The sequence shown here is derived from an EMBL/GenBank/DDBJ whole genome shotgun (WGS) entry which is preliminary data.</text>
</comment>
<proteinExistence type="predicted"/>
<dbReference type="EMBL" id="JBANQN010000003">
    <property type="protein sequence ID" value="KAK6794918.1"/>
    <property type="molecule type" value="Genomic_DNA"/>
</dbReference>
<gene>
    <name evidence="1" type="ORF">RDI58_008371</name>
</gene>
<reference evidence="1 2" key="1">
    <citation type="submission" date="2024-02" db="EMBL/GenBank/DDBJ databases">
        <title>de novo genome assembly of Solanum bulbocastanum strain 11H21.</title>
        <authorList>
            <person name="Hosaka A.J."/>
        </authorList>
    </citation>
    <scope>NUCLEOTIDE SEQUENCE [LARGE SCALE GENOMIC DNA]</scope>
    <source>
        <tissue evidence="1">Young leaves</tissue>
    </source>
</reference>
<organism evidence="1 2">
    <name type="scientific">Solanum bulbocastanum</name>
    <name type="common">Wild potato</name>
    <dbReference type="NCBI Taxonomy" id="147425"/>
    <lineage>
        <taxon>Eukaryota</taxon>
        <taxon>Viridiplantae</taxon>
        <taxon>Streptophyta</taxon>
        <taxon>Embryophyta</taxon>
        <taxon>Tracheophyta</taxon>
        <taxon>Spermatophyta</taxon>
        <taxon>Magnoliopsida</taxon>
        <taxon>eudicotyledons</taxon>
        <taxon>Gunneridae</taxon>
        <taxon>Pentapetalae</taxon>
        <taxon>asterids</taxon>
        <taxon>lamiids</taxon>
        <taxon>Solanales</taxon>
        <taxon>Solanaceae</taxon>
        <taxon>Solanoideae</taxon>
        <taxon>Solaneae</taxon>
        <taxon>Solanum</taxon>
    </lineage>
</organism>
<keyword evidence="2" id="KW-1185">Reference proteome</keyword>
<name>A0AAN8U1Q5_SOLBU</name>
<evidence type="ECO:0000313" key="1">
    <source>
        <dbReference type="EMBL" id="KAK6794918.1"/>
    </source>
</evidence>
<dbReference type="AlphaFoldDB" id="A0AAN8U1Q5"/>
<evidence type="ECO:0000313" key="2">
    <source>
        <dbReference type="Proteomes" id="UP001371456"/>
    </source>
</evidence>
<dbReference type="Proteomes" id="UP001371456">
    <property type="component" value="Unassembled WGS sequence"/>
</dbReference>
<accession>A0AAN8U1Q5</accession>
<sequence length="24" mass="2629">MVVDMVRNGQASNLKIKGVVEDIL</sequence>
<protein>
    <submittedName>
        <fullName evidence="1">Uncharacterized protein</fullName>
    </submittedName>
</protein>